<dbReference type="Proteomes" id="UP000473826">
    <property type="component" value="Unassembled WGS sequence"/>
</dbReference>
<dbReference type="PANTHER" id="PTHR46072:SF4">
    <property type="entry name" value="AMIDASE C550.07-RELATED"/>
    <property type="match status" value="1"/>
</dbReference>
<proteinExistence type="inferred from homology"/>
<comment type="caution">
    <text evidence="8">The sequence shown here is derived from an EMBL/GenBank/DDBJ whole genome shotgun (WGS) entry which is preliminary data.</text>
</comment>
<feature type="active site" description="Charge relay system" evidence="5">
    <location>
        <position position="136"/>
    </location>
</feature>
<evidence type="ECO:0000256" key="5">
    <source>
        <dbReference type="PIRSR" id="PIRSR001221-1"/>
    </source>
</evidence>
<dbReference type="GO" id="GO:0004040">
    <property type="term" value="F:amidase activity"/>
    <property type="evidence" value="ECO:0007669"/>
    <property type="project" value="UniProtKB-EC"/>
</dbReference>
<dbReference type="OrthoDB" id="6428749at2759"/>
<feature type="active site" description="Acyl-ester intermediate" evidence="5">
    <location>
        <position position="235"/>
    </location>
</feature>
<sequence length="541" mass="57691">MTATQAPRPYSEAEADARAARDATIPAAYGLPKSCFPLPKNVTTVLESSGILSADELAIVNLDATALASVIAARKVSAVAAAKAYVKAAAVAQQVTNCVVELFEDEALERAAWLDAELARTGKTVGPFHGVPVSIKDHINVKGHDSPSTFIGLVGKMVAEEDSHAVKILRDAGAVFFVKTTNPQTLMAIETDSYLGVTTSPWNTDTTSGGSSGGEGAILAFKASALGVGSDIGGSVRAPAASTGIYSFKPGFHRLPNAGIVVPVGPEGYDGILSTQGPMARSVRDLELYMRVMGAAQPWLSEPVVESKPWREVAAPTKLRIGVLEDDGVIRPVAPVRRALAAAVEKLKAAGHEIVPYKQYDYAENWDVLRKLYFIDNGDSVHAQLARGNEPIKPLIKWALRAVGTEPISGIDYFKLVGRRDAFRYNLAQYWRAQNVDVVLSPVLPGPAALHGNSKYWGYTCYWNFANYPAGVFPTGLHVDPALDAEDGSYAPRNEDEAHVYATYDAAKQANAPLGLQVIGYAGSEEETLAAMKVISEVVQA</sequence>
<evidence type="ECO:0000256" key="2">
    <source>
        <dbReference type="ARBA" id="ARBA00009199"/>
    </source>
</evidence>
<feature type="domain" description="Amidase" evidence="7">
    <location>
        <begin position="82"/>
        <end position="529"/>
    </location>
</feature>
<dbReference type="InterPro" id="IPR036928">
    <property type="entry name" value="AS_sf"/>
</dbReference>
<comment type="catalytic activity">
    <reaction evidence="1">
        <text>a monocarboxylic acid amide + H2O = a monocarboxylate + NH4(+)</text>
        <dbReference type="Rhea" id="RHEA:12020"/>
        <dbReference type="ChEBI" id="CHEBI:15377"/>
        <dbReference type="ChEBI" id="CHEBI:28938"/>
        <dbReference type="ChEBI" id="CHEBI:35757"/>
        <dbReference type="ChEBI" id="CHEBI:83628"/>
        <dbReference type="EC" id="3.5.1.4"/>
    </reaction>
</comment>
<evidence type="ECO:0000256" key="1">
    <source>
        <dbReference type="ARBA" id="ARBA00001311"/>
    </source>
</evidence>
<feature type="binding site" evidence="6">
    <location>
        <position position="211"/>
    </location>
    <ligand>
        <name>substrate</name>
    </ligand>
</feature>
<evidence type="ECO:0000256" key="6">
    <source>
        <dbReference type="PIRSR" id="PIRSR001221-2"/>
    </source>
</evidence>
<feature type="binding site" evidence="6">
    <location>
        <begin position="232"/>
        <end position="235"/>
    </location>
    <ligand>
        <name>substrate</name>
    </ligand>
</feature>
<name>A0A7D8YT21_VANHU</name>
<evidence type="ECO:0000259" key="7">
    <source>
        <dbReference type="Pfam" id="PF01425"/>
    </source>
</evidence>
<evidence type="ECO:0000313" key="8">
    <source>
        <dbReference type="EMBL" id="TXT04821.1"/>
    </source>
</evidence>
<evidence type="ECO:0000313" key="9">
    <source>
        <dbReference type="Proteomes" id="UP000473826"/>
    </source>
</evidence>
<keyword evidence="4" id="KW-0378">Hydrolase</keyword>
<dbReference type="SUPFAM" id="SSF75304">
    <property type="entry name" value="Amidase signature (AS) enzymes"/>
    <property type="match status" value="1"/>
</dbReference>
<dbReference type="PROSITE" id="PS00571">
    <property type="entry name" value="AMIDASES"/>
    <property type="match status" value="1"/>
</dbReference>
<feature type="binding site" evidence="6">
    <location>
        <position position="186"/>
    </location>
    <ligand>
        <name>substrate</name>
    </ligand>
</feature>
<accession>A0A7D8YT21</accession>
<evidence type="ECO:0000256" key="3">
    <source>
        <dbReference type="ARBA" id="ARBA00012922"/>
    </source>
</evidence>
<keyword evidence="9" id="KW-1185">Reference proteome</keyword>
<dbReference type="InterPro" id="IPR020556">
    <property type="entry name" value="Amidase_CS"/>
</dbReference>
<dbReference type="Gene3D" id="3.90.1300.10">
    <property type="entry name" value="Amidase signature (AS) domain"/>
    <property type="match status" value="1"/>
</dbReference>
<dbReference type="PIRSF" id="PIRSF001221">
    <property type="entry name" value="Amidase_fungi"/>
    <property type="match status" value="1"/>
</dbReference>
<dbReference type="PANTHER" id="PTHR46072">
    <property type="entry name" value="AMIDASE-RELATED-RELATED"/>
    <property type="match status" value="1"/>
</dbReference>
<protein>
    <recommendedName>
        <fullName evidence="3">amidase</fullName>
        <ecNumber evidence="3">3.5.1.4</ecNumber>
    </recommendedName>
</protein>
<gene>
    <name evidence="8" type="ORF">VHUM_04089</name>
</gene>
<feature type="active site" description="Charge relay system" evidence="5">
    <location>
        <position position="211"/>
    </location>
</feature>
<organism evidence="8 9">
    <name type="scientific">Vanrija humicola</name>
    <name type="common">Yeast</name>
    <name type="synonym">Cryptococcus humicola</name>
    <dbReference type="NCBI Taxonomy" id="5417"/>
    <lineage>
        <taxon>Eukaryota</taxon>
        <taxon>Fungi</taxon>
        <taxon>Dikarya</taxon>
        <taxon>Basidiomycota</taxon>
        <taxon>Agaricomycotina</taxon>
        <taxon>Tremellomycetes</taxon>
        <taxon>Trichosporonales</taxon>
        <taxon>Trichosporonaceae</taxon>
        <taxon>Vanrija</taxon>
    </lineage>
</organism>
<dbReference type="EC" id="3.5.1.4" evidence="3"/>
<evidence type="ECO:0000256" key="4">
    <source>
        <dbReference type="ARBA" id="ARBA00022801"/>
    </source>
</evidence>
<dbReference type="Pfam" id="PF01425">
    <property type="entry name" value="Amidase"/>
    <property type="match status" value="1"/>
</dbReference>
<dbReference type="AlphaFoldDB" id="A0A7D8YT21"/>
<comment type="similarity">
    <text evidence="2">Belongs to the amidase family.</text>
</comment>
<dbReference type="InterPro" id="IPR023631">
    <property type="entry name" value="Amidase_dom"/>
</dbReference>
<dbReference type="EMBL" id="QKWK01000014">
    <property type="protein sequence ID" value="TXT04821.1"/>
    <property type="molecule type" value="Genomic_DNA"/>
</dbReference>
<reference evidence="8 9" key="1">
    <citation type="journal article" date="2019" name="PLoS Genet.">
        <title>Convergent evolution of linked mating-type loci in basidiomycete fungi.</title>
        <authorList>
            <person name="Sun S."/>
            <person name="Coelho M.A."/>
            <person name="Heitman J."/>
            <person name="Nowrousian M."/>
        </authorList>
    </citation>
    <scope>NUCLEOTIDE SEQUENCE [LARGE SCALE GENOMIC DNA]</scope>
    <source>
        <strain evidence="8 9">CBS 4282</strain>
    </source>
</reference>